<evidence type="ECO:0000313" key="2">
    <source>
        <dbReference type="Proteomes" id="UP000318431"/>
    </source>
</evidence>
<comment type="caution">
    <text evidence="1">The sequence shown here is derived from an EMBL/GenBank/DDBJ whole genome shotgun (WGS) entry which is preliminary data.</text>
</comment>
<keyword evidence="2" id="KW-1185">Reference proteome</keyword>
<accession>A0A562RKH8</accession>
<dbReference type="AlphaFoldDB" id="A0A562RKH8"/>
<reference evidence="1 2" key="1">
    <citation type="journal article" date="2015" name="Stand. Genomic Sci.">
        <title>Genomic Encyclopedia of Bacterial and Archaeal Type Strains, Phase III: the genomes of soil and plant-associated and newly described type strains.</title>
        <authorList>
            <person name="Whitman W.B."/>
            <person name="Woyke T."/>
            <person name="Klenk H.P."/>
            <person name="Zhou Y."/>
            <person name="Lilburn T.G."/>
            <person name="Beck B.J."/>
            <person name="De Vos P."/>
            <person name="Vandamme P."/>
            <person name="Eisen J.A."/>
            <person name="Garrity G."/>
            <person name="Hugenholtz P."/>
            <person name="Kyrpides N.C."/>
        </authorList>
    </citation>
    <scope>NUCLEOTIDE SEQUENCE [LARGE SCALE GENOMIC DNA]</scope>
    <source>
        <strain evidence="1 2">CGMCC 1.10822</strain>
    </source>
</reference>
<protein>
    <submittedName>
        <fullName evidence="1">Uncharacterized protein</fullName>
    </submittedName>
</protein>
<proteinExistence type="predicted"/>
<dbReference type="OrthoDB" id="8759626at2"/>
<dbReference type="EMBL" id="VLLB01000001">
    <property type="protein sequence ID" value="TWI69511.1"/>
    <property type="molecule type" value="Genomic_DNA"/>
</dbReference>
<organism evidence="1 2">
    <name type="scientific">Pseudoduganella lurida</name>
    <dbReference type="NCBI Taxonomy" id="1036180"/>
    <lineage>
        <taxon>Bacteria</taxon>
        <taxon>Pseudomonadati</taxon>
        <taxon>Pseudomonadota</taxon>
        <taxon>Betaproteobacteria</taxon>
        <taxon>Burkholderiales</taxon>
        <taxon>Oxalobacteraceae</taxon>
        <taxon>Telluria group</taxon>
        <taxon>Pseudoduganella</taxon>
    </lineage>
</organism>
<name>A0A562RKH8_9BURK</name>
<gene>
    <name evidence="1" type="ORF">IP91_00580</name>
</gene>
<dbReference type="RefSeq" id="WP_145647268.1">
    <property type="nucleotide sequence ID" value="NZ_VLLB01000001.1"/>
</dbReference>
<dbReference type="Proteomes" id="UP000318431">
    <property type="component" value="Unassembled WGS sequence"/>
</dbReference>
<evidence type="ECO:0000313" key="1">
    <source>
        <dbReference type="EMBL" id="TWI69511.1"/>
    </source>
</evidence>
<sequence>MERHSEHRADGRTAAEVEQGVQLSFDEGVTSALEYMLTHGVPRPIAMRVLSSPECIRRRERLLAAS</sequence>